<evidence type="ECO:0008006" key="3">
    <source>
        <dbReference type="Google" id="ProtNLM"/>
    </source>
</evidence>
<dbReference type="GO" id="GO:0043023">
    <property type="term" value="F:ribosomal large subunit binding"/>
    <property type="evidence" value="ECO:0007669"/>
    <property type="project" value="TreeGrafter"/>
</dbReference>
<sequence length="105" mass="12078">MNLLKNIINDLEENKAIDIISIDVTKKTPVTDHLVFASGTSNRHINSMSESIYTKLKKLDIKDSRMEGHNSGWVIIDSGDVIVHLFKKESRKFYNLEKMWSAEIE</sequence>
<dbReference type="GO" id="GO:0017148">
    <property type="term" value="P:negative regulation of translation"/>
    <property type="evidence" value="ECO:0007669"/>
    <property type="project" value="TreeGrafter"/>
</dbReference>
<organism evidence="2">
    <name type="scientific">marine metagenome</name>
    <dbReference type="NCBI Taxonomy" id="408172"/>
    <lineage>
        <taxon>unclassified sequences</taxon>
        <taxon>metagenomes</taxon>
        <taxon>ecological metagenomes</taxon>
    </lineage>
</organism>
<dbReference type="Pfam" id="PF02410">
    <property type="entry name" value="RsfS"/>
    <property type="match status" value="1"/>
</dbReference>
<gene>
    <name evidence="2" type="ORF">METZ01_LOCUS69635</name>
</gene>
<dbReference type="PANTHER" id="PTHR21043:SF0">
    <property type="entry name" value="MITOCHONDRIAL ASSEMBLY OF RIBOSOMAL LARGE SUBUNIT PROTEIN 1"/>
    <property type="match status" value="1"/>
</dbReference>
<dbReference type="Gene3D" id="3.30.460.10">
    <property type="entry name" value="Beta Polymerase, domain 2"/>
    <property type="match status" value="1"/>
</dbReference>
<evidence type="ECO:0000313" key="2">
    <source>
        <dbReference type="EMBL" id="SVA16781.1"/>
    </source>
</evidence>
<accession>A0A381TMP7</accession>
<comment type="similarity">
    <text evidence="1">Belongs to the Iojap/RsfS family.</text>
</comment>
<protein>
    <recommendedName>
        <fullName evidence="3">Ribosomal silencing factor RsfS</fullName>
    </recommendedName>
</protein>
<dbReference type="AlphaFoldDB" id="A0A381TMP7"/>
<dbReference type="GO" id="GO:0090071">
    <property type="term" value="P:negative regulation of ribosome biogenesis"/>
    <property type="evidence" value="ECO:0007669"/>
    <property type="project" value="TreeGrafter"/>
</dbReference>
<dbReference type="InterPro" id="IPR004394">
    <property type="entry name" value="Iojap/RsfS/C7orf30"/>
</dbReference>
<dbReference type="InterPro" id="IPR043519">
    <property type="entry name" value="NT_sf"/>
</dbReference>
<evidence type="ECO:0000256" key="1">
    <source>
        <dbReference type="ARBA" id="ARBA00010574"/>
    </source>
</evidence>
<dbReference type="EMBL" id="UINC01004778">
    <property type="protein sequence ID" value="SVA16781.1"/>
    <property type="molecule type" value="Genomic_DNA"/>
</dbReference>
<name>A0A381TMP7_9ZZZZ</name>
<reference evidence="2" key="1">
    <citation type="submission" date="2018-05" db="EMBL/GenBank/DDBJ databases">
        <authorList>
            <person name="Lanie J.A."/>
            <person name="Ng W.-L."/>
            <person name="Kazmierczak K.M."/>
            <person name="Andrzejewski T.M."/>
            <person name="Davidsen T.M."/>
            <person name="Wayne K.J."/>
            <person name="Tettelin H."/>
            <person name="Glass J.I."/>
            <person name="Rusch D."/>
            <person name="Podicherti R."/>
            <person name="Tsui H.-C.T."/>
            <person name="Winkler M.E."/>
        </authorList>
    </citation>
    <scope>NUCLEOTIDE SEQUENCE</scope>
</reference>
<dbReference type="NCBIfam" id="TIGR00090">
    <property type="entry name" value="rsfS_iojap_ybeB"/>
    <property type="match status" value="1"/>
</dbReference>
<dbReference type="PANTHER" id="PTHR21043">
    <property type="entry name" value="IOJAP SUPERFAMILY ORTHOLOG"/>
    <property type="match status" value="1"/>
</dbReference>
<proteinExistence type="inferred from homology"/>
<dbReference type="SUPFAM" id="SSF81301">
    <property type="entry name" value="Nucleotidyltransferase"/>
    <property type="match status" value="1"/>
</dbReference>
<dbReference type="HAMAP" id="MF_01477">
    <property type="entry name" value="Iojap_RsfS"/>
    <property type="match status" value="1"/>
</dbReference>